<dbReference type="STRING" id="573508.A0A1E3BBU2"/>
<reference evidence="2 3" key="1">
    <citation type="journal article" date="2016" name="BMC Genomics">
        <title>Comparative genomic and transcriptomic analyses of the Fuzhuan brick tea-fermentation fungus Aspergillus cristatus.</title>
        <authorList>
            <person name="Ge Y."/>
            <person name="Wang Y."/>
            <person name="Liu Y."/>
            <person name="Tan Y."/>
            <person name="Ren X."/>
            <person name="Zhang X."/>
            <person name="Hyde K.D."/>
            <person name="Liu Y."/>
            <person name="Liu Z."/>
        </authorList>
    </citation>
    <scope>NUCLEOTIDE SEQUENCE [LARGE SCALE GENOMIC DNA]</scope>
    <source>
        <strain evidence="2 3">GZAAS20.1005</strain>
    </source>
</reference>
<keyword evidence="3" id="KW-1185">Reference proteome</keyword>
<dbReference type="Proteomes" id="UP000094569">
    <property type="component" value="Unassembled WGS sequence"/>
</dbReference>
<keyword evidence="1" id="KW-0472">Membrane</keyword>
<organism evidence="2 3">
    <name type="scientific">Aspergillus cristatus</name>
    <name type="common">Chinese Fuzhuan brick tea-fermentation fungus</name>
    <name type="synonym">Eurotium cristatum</name>
    <dbReference type="NCBI Taxonomy" id="573508"/>
    <lineage>
        <taxon>Eukaryota</taxon>
        <taxon>Fungi</taxon>
        <taxon>Dikarya</taxon>
        <taxon>Ascomycota</taxon>
        <taxon>Pezizomycotina</taxon>
        <taxon>Eurotiomycetes</taxon>
        <taxon>Eurotiomycetidae</taxon>
        <taxon>Eurotiales</taxon>
        <taxon>Aspergillaceae</taxon>
        <taxon>Aspergillus</taxon>
        <taxon>Aspergillus subgen. Aspergillus</taxon>
    </lineage>
</organism>
<gene>
    <name evidence="2" type="ORF">SI65_06306</name>
</gene>
<evidence type="ECO:0000313" key="2">
    <source>
        <dbReference type="EMBL" id="ODM18435.1"/>
    </source>
</evidence>
<evidence type="ECO:0000256" key="1">
    <source>
        <dbReference type="SAM" id="Phobius"/>
    </source>
</evidence>
<proteinExistence type="predicted"/>
<sequence>MVRTAQTTRKAAAGLVGRRWIQREYVDHQGNPVVLGKYISEEEDFTRPEGEARFIMQIYSSIPLQESDYGKIDGYLSESDLFRTPKFEIYSYRPRNALACVEHQRHEIAYRKHLHVEAKAAGQSTEAIPPLTPMAEKLSESRDRVEFCIFLASESFRAGFIGMQRKALGTGPQWIYFDRRNPSGVSEIPMVERLHDHEIRREVWELEVISKTYQERLDSDVMETISNIMAPIVIMSSIMDWTRMRQPSPSPSPSDDPRHIMNALTQQIQGLQILQGIVIFSTLSMLLFWAISRTLQTFYKPLRASSPQALLPISLPTKQYISGFTCQALRCHPSFLNTLNLCKTRSLLWVPYRRWTLRSVGEHFLSVPRIGLMECLTPAGYSQSCSTGHPSPNQVLFIKATSDYPPDGDDDELWMEVRRSAGMPEVARRLAVLAVEEHQAGVADTRGVLSPEEHSAVWSAASESYKERQNCLRRDGDW</sequence>
<feature type="transmembrane region" description="Helical" evidence="1">
    <location>
        <begin position="273"/>
        <end position="291"/>
    </location>
</feature>
<name>A0A1E3BBU2_ASPCR</name>
<evidence type="ECO:0000313" key="3">
    <source>
        <dbReference type="Proteomes" id="UP000094569"/>
    </source>
</evidence>
<accession>A0A1E3BBU2</accession>
<keyword evidence="1" id="KW-0812">Transmembrane</keyword>
<comment type="caution">
    <text evidence="2">The sequence shown here is derived from an EMBL/GenBank/DDBJ whole genome shotgun (WGS) entry which is preliminary data.</text>
</comment>
<protein>
    <submittedName>
        <fullName evidence="2">Uncharacterized protein</fullName>
    </submittedName>
</protein>
<dbReference type="AlphaFoldDB" id="A0A1E3BBU2"/>
<keyword evidence="1" id="KW-1133">Transmembrane helix</keyword>
<dbReference type="OrthoDB" id="4276722at2759"/>
<dbReference type="EMBL" id="JXNT01000006">
    <property type="protein sequence ID" value="ODM18435.1"/>
    <property type="molecule type" value="Genomic_DNA"/>
</dbReference>
<dbReference type="VEuPathDB" id="FungiDB:SI65_06306"/>